<protein>
    <recommendedName>
        <fullName evidence="4">DUF1565 domain-containing protein</fullName>
    </recommendedName>
</protein>
<keyword evidence="3" id="KW-1185">Reference proteome</keyword>
<reference evidence="2 3" key="1">
    <citation type="submission" date="2019-02" db="EMBL/GenBank/DDBJ databases">
        <title>Deep-cultivation of Planctomycetes and their phenomic and genomic characterization uncovers novel biology.</title>
        <authorList>
            <person name="Wiegand S."/>
            <person name="Jogler M."/>
            <person name="Boedeker C."/>
            <person name="Pinto D."/>
            <person name="Vollmers J."/>
            <person name="Rivas-Marin E."/>
            <person name="Kohn T."/>
            <person name="Peeters S.H."/>
            <person name="Heuer A."/>
            <person name="Rast P."/>
            <person name="Oberbeckmann S."/>
            <person name="Bunk B."/>
            <person name="Jeske O."/>
            <person name="Meyerdierks A."/>
            <person name="Storesund J.E."/>
            <person name="Kallscheuer N."/>
            <person name="Luecker S."/>
            <person name="Lage O.M."/>
            <person name="Pohl T."/>
            <person name="Merkel B.J."/>
            <person name="Hornburger P."/>
            <person name="Mueller R.-W."/>
            <person name="Bruemmer F."/>
            <person name="Labrenz M."/>
            <person name="Spormann A.M."/>
            <person name="Op den Camp H."/>
            <person name="Overmann J."/>
            <person name="Amann R."/>
            <person name="Jetten M.S.M."/>
            <person name="Mascher T."/>
            <person name="Medema M.H."/>
            <person name="Devos D.P."/>
            <person name="Kaster A.-K."/>
            <person name="Ovreas L."/>
            <person name="Rohde M."/>
            <person name="Galperin M.Y."/>
            <person name="Jogler C."/>
        </authorList>
    </citation>
    <scope>NUCLEOTIDE SEQUENCE [LARGE SCALE GENOMIC DNA]</scope>
    <source>
        <strain evidence="2 3">Pan161</strain>
    </source>
</reference>
<dbReference type="EMBL" id="CP036343">
    <property type="protein sequence ID" value="QDT92565.1"/>
    <property type="molecule type" value="Genomic_DNA"/>
</dbReference>
<evidence type="ECO:0000313" key="2">
    <source>
        <dbReference type="EMBL" id="QDT92565.1"/>
    </source>
</evidence>
<dbReference type="KEGG" id="gax:Pan161_42330"/>
<dbReference type="InterPro" id="IPR012334">
    <property type="entry name" value="Pectin_lyas_fold"/>
</dbReference>
<feature type="signal peptide" evidence="1">
    <location>
        <begin position="1"/>
        <end position="30"/>
    </location>
</feature>
<evidence type="ECO:0008006" key="4">
    <source>
        <dbReference type="Google" id="ProtNLM"/>
    </source>
</evidence>
<evidence type="ECO:0000256" key="1">
    <source>
        <dbReference type="SAM" id="SignalP"/>
    </source>
</evidence>
<organism evidence="2 3">
    <name type="scientific">Gimesia algae</name>
    <dbReference type="NCBI Taxonomy" id="2527971"/>
    <lineage>
        <taxon>Bacteria</taxon>
        <taxon>Pseudomonadati</taxon>
        <taxon>Planctomycetota</taxon>
        <taxon>Planctomycetia</taxon>
        <taxon>Planctomycetales</taxon>
        <taxon>Planctomycetaceae</taxon>
        <taxon>Gimesia</taxon>
    </lineage>
</organism>
<gene>
    <name evidence="2" type="ORF">Pan161_42330</name>
</gene>
<dbReference type="Gene3D" id="2.160.20.10">
    <property type="entry name" value="Single-stranded right-handed beta-helix, Pectin lyase-like"/>
    <property type="match status" value="2"/>
</dbReference>
<dbReference type="InterPro" id="IPR011050">
    <property type="entry name" value="Pectin_lyase_fold/virulence"/>
</dbReference>
<keyword evidence="1" id="KW-0732">Signal</keyword>
<proteinExistence type="predicted"/>
<dbReference type="AlphaFoldDB" id="A0A517VHT4"/>
<dbReference type="Proteomes" id="UP000316855">
    <property type="component" value="Chromosome"/>
</dbReference>
<accession>A0A517VHT4</accession>
<dbReference type="SUPFAM" id="SSF51126">
    <property type="entry name" value="Pectin lyase-like"/>
    <property type="match status" value="1"/>
</dbReference>
<dbReference type="RefSeq" id="WP_145230331.1">
    <property type="nucleotide sequence ID" value="NZ_CP036343.1"/>
</dbReference>
<dbReference type="OrthoDB" id="251904at2"/>
<name>A0A517VHT4_9PLAN</name>
<sequence length="514" mass="56815" precursor="true">MRRYFLNLNGTGFLYLSVVLVLLASSTAVARDIHVDPDNGNDASTAGPLKSIRQAIRIAEPGDTIHLLPIVYHEYAGFYGKQGTPEKPITLDGHGATLEGSDPIDLTRWQEVKPDLYRCENLMPTLNDAILQRWFFLWNGKMVHMGRTAKGPSKDFKKPEDLQPGEWTFVKQTAPAGQTEPAEKSTRVTGAFYLKLSSGAQLSEQNLRVPVRSAGVQFGGSGKNHNAHLVIRNLTCTHPYNDGFNIHGHCEDVLFENIKAIECGDDGISAHETAEYRVDGFVSIGNSTGICDTGASRTSYNRVFIRDCLGFDLFFLDTGRYTLTNSVVLSSAVRTLLMVGRDDPEQPCNLTMKNVFIRRVADKNEVRVSRNCVLDASHVTLMGLNFQATGGDVRLHDSLIVSAAVIPSSKVAYDYLAAGTNAEEPLKPEMLIWKDVTWTADRNCYDLLSLRVDKTFFTPTQFSQFQQLTGQELQSKWISSLTAETGSGADLKKLKQSTIPESELSTARVRSLLP</sequence>
<feature type="chain" id="PRO_5021807483" description="DUF1565 domain-containing protein" evidence="1">
    <location>
        <begin position="31"/>
        <end position="514"/>
    </location>
</feature>
<evidence type="ECO:0000313" key="3">
    <source>
        <dbReference type="Proteomes" id="UP000316855"/>
    </source>
</evidence>